<feature type="region of interest" description="Disordered" evidence="1">
    <location>
        <begin position="57"/>
        <end position="76"/>
    </location>
</feature>
<feature type="region of interest" description="Disordered" evidence="1">
    <location>
        <begin position="1"/>
        <end position="43"/>
    </location>
</feature>
<evidence type="ECO:0000256" key="1">
    <source>
        <dbReference type="SAM" id="MobiDB-lite"/>
    </source>
</evidence>
<reference evidence="2 3" key="1">
    <citation type="submission" date="2024-07" db="EMBL/GenBank/DDBJ databases">
        <authorList>
            <person name="Hebao G."/>
        </authorList>
    </citation>
    <scope>NUCLEOTIDE SEQUENCE [LARGE SCALE GENOMIC DNA]</scope>
    <source>
        <strain evidence="2 3">ACCC 02193</strain>
    </source>
</reference>
<proteinExistence type="predicted"/>
<dbReference type="RefSeq" id="WP_253454938.1">
    <property type="nucleotide sequence ID" value="NZ_JBGFFX010000002.1"/>
</dbReference>
<name>A0ABV4E4W4_9GAMM</name>
<feature type="compositionally biased region" description="Low complexity" evidence="1">
    <location>
        <begin position="59"/>
        <end position="70"/>
    </location>
</feature>
<comment type="caution">
    <text evidence="2">The sequence shown here is derived from an EMBL/GenBank/DDBJ whole genome shotgun (WGS) entry which is preliminary data.</text>
</comment>
<sequence>MSSVSSGISTAATAATRVESATDGASFMSQMQDVQGQMQQDMVDKAKLDAQNNKMNGVADSASKAGSAAAQVKIQY</sequence>
<feature type="compositionally biased region" description="Low complexity" evidence="1">
    <location>
        <begin position="30"/>
        <end position="41"/>
    </location>
</feature>
<evidence type="ECO:0000313" key="3">
    <source>
        <dbReference type="Proteomes" id="UP001565243"/>
    </source>
</evidence>
<keyword evidence="3" id="KW-1185">Reference proteome</keyword>
<accession>A0ABV4E4W4</accession>
<gene>
    <name evidence="2" type="ORF">AB6T85_05900</name>
</gene>
<protein>
    <submittedName>
        <fullName evidence="2">Uncharacterized protein</fullName>
    </submittedName>
</protein>
<dbReference type="EMBL" id="JBGFFX010000002">
    <property type="protein sequence ID" value="MEY8769963.1"/>
    <property type="molecule type" value="Genomic_DNA"/>
</dbReference>
<organism evidence="2 3">
    <name type="scientific">Erwinia aeris</name>
    <dbReference type="NCBI Taxonomy" id="3239803"/>
    <lineage>
        <taxon>Bacteria</taxon>
        <taxon>Pseudomonadati</taxon>
        <taxon>Pseudomonadota</taxon>
        <taxon>Gammaproteobacteria</taxon>
        <taxon>Enterobacterales</taxon>
        <taxon>Erwiniaceae</taxon>
        <taxon>Erwinia</taxon>
    </lineage>
</organism>
<evidence type="ECO:0000313" key="2">
    <source>
        <dbReference type="EMBL" id="MEY8769963.1"/>
    </source>
</evidence>
<dbReference type="Proteomes" id="UP001565243">
    <property type="component" value="Unassembled WGS sequence"/>
</dbReference>